<dbReference type="GO" id="GO:0005829">
    <property type="term" value="C:cytosol"/>
    <property type="evidence" value="ECO:0007669"/>
    <property type="project" value="TreeGrafter"/>
</dbReference>
<dbReference type="InterPro" id="IPR036527">
    <property type="entry name" value="SCP2_sterol-bd_dom_sf"/>
</dbReference>
<protein>
    <recommendedName>
        <fullName evidence="1">SCP2 domain-containing protein</fullName>
    </recommendedName>
</protein>
<dbReference type="Gene3D" id="3.30.1050.10">
    <property type="entry name" value="SCP2 sterol-binding domain"/>
    <property type="match status" value="1"/>
</dbReference>
<gene>
    <name evidence="2" type="ORF">HYH03_011735</name>
</gene>
<dbReference type="OrthoDB" id="3592703at2759"/>
<dbReference type="PANTHER" id="PTHR10094">
    <property type="entry name" value="STEROL CARRIER PROTEIN 2 SCP-2 FAMILY PROTEIN"/>
    <property type="match status" value="1"/>
</dbReference>
<evidence type="ECO:0000313" key="2">
    <source>
        <dbReference type="EMBL" id="KAG2489785.1"/>
    </source>
</evidence>
<dbReference type="EMBL" id="JAEHOE010000069">
    <property type="protein sequence ID" value="KAG2489785.1"/>
    <property type="molecule type" value="Genomic_DNA"/>
</dbReference>
<dbReference type="AlphaFoldDB" id="A0A835XZJ9"/>
<evidence type="ECO:0000313" key="3">
    <source>
        <dbReference type="Proteomes" id="UP000612055"/>
    </source>
</evidence>
<proteinExistence type="predicted"/>
<organism evidence="2 3">
    <name type="scientific">Edaphochlamys debaryana</name>
    <dbReference type="NCBI Taxonomy" id="47281"/>
    <lineage>
        <taxon>Eukaryota</taxon>
        <taxon>Viridiplantae</taxon>
        <taxon>Chlorophyta</taxon>
        <taxon>core chlorophytes</taxon>
        <taxon>Chlorophyceae</taxon>
        <taxon>CS clade</taxon>
        <taxon>Chlamydomonadales</taxon>
        <taxon>Chlamydomonadales incertae sedis</taxon>
        <taxon>Edaphochlamys</taxon>
    </lineage>
</organism>
<name>A0A835XZJ9_9CHLO</name>
<accession>A0A835XZJ9</accession>
<dbReference type="Pfam" id="PF02036">
    <property type="entry name" value="SCP2"/>
    <property type="match status" value="1"/>
</dbReference>
<dbReference type="SUPFAM" id="SSF55718">
    <property type="entry name" value="SCP-like"/>
    <property type="match status" value="1"/>
</dbReference>
<evidence type="ECO:0000259" key="1">
    <source>
        <dbReference type="Pfam" id="PF02036"/>
    </source>
</evidence>
<comment type="caution">
    <text evidence="2">The sequence shown here is derived from an EMBL/GenBank/DDBJ whole genome shotgun (WGS) entry which is preliminary data.</text>
</comment>
<dbReference type="InterPro" id="IPR003033">
    <property type="entry name" value="SCP2_sterol-bd_dom"/>
</dbReference>
<sequence>MGGKAKASGPLLKQLGESLKSEGPKLARRVKGVVVFKIDDDEWTLDLSEGSEGELYEGPPKGETKADLTLTVSDANFVQLVMGKLNPQQAFLMRKIKINGAMAMAMKLQPILDAAQPQSKL</sequence>
<dbReference type="Proteomes" id="UP000612055">
    <property type="component" value="Unassembled WGS sequence"/>
</dbReference>
<dbReference type="PANTHER" id="PTHR10094:SF25">
    <property type="entry name" value="SCP2 STEROL-BINDING DOMAIN-CONTAINING PROTEIN 1"/>
    <property type="match status" value="1"/>
</dbReference>
<keyword evidence="3" id="KW-1185">Reference proteome</keyword>
<reference evidence="2" key="1">
    <citation type="journal article" date="2020" name="bioRxiv">
        <title>Comparative genomics of Chlamydomonas.</title>
        <authorList>
            <person name="Craig R.J."/>
            <person name="Hasan A.R."/>
            <person name="Ness R.W."/>
            <person name="Keightley P.D."/>
        </authorList>
    </citation>
    <scope>NUCLEOTIDE SEQUENCE</scope>
    <source>
        <strain evidence="2">CCAP 11/70</strain>
    </source>
</reference>
<feature type="domain" description="SCP2" evidence="1">
    <location>
        <begin position="12"/>
        <end position="113"/>
    </location>
</feature>